<evidence type="ECO:0000313" key="3">
    <source>
        <dbReference type="Proteomes" id="UP001141552"/>
    </source>
</evidence>
<keyword evidence="3" id="KW-1185">Reference proteome</keyword>
<organism evidence="2 3">
    <name type="scientific">Turnera subulata</name>
    <dbReference type="NCBI Taxonomy" id="218843"/>
    <lineage>
        <taxon>Eukaryota</taxon>
        <taxon>Viridiplantae</taxon>
        <taxon>Streptophyta</taxon>
        <taxon>Embryophyta</taxon>
        <taxon>Tracheophyta</taxon>
        <taxon>Spermatophyta</taxon>
        <taxon>Magnoliopsida</taxon>
        <taxon>eudicotyledons</taxon>
        <taxon>Gunneridae</taxon>
        <taxon>Pentapetalae</taxon>
        <taxon>rosids</taxon>
        <taxon>fabids</taxon>
        <taxon>Malpighiales</taxon>
        <taxon>Passifloraceae</taxon>
        <taxon>Turnera</taxon>
    </lineage>
</organism>
<name>A0A9Q0GDZ1_9ROSI</name>
<dbReference type="Proteomes" id="UP001141552">
    <property type="component" value="Unassembled WGS sequence"/>
</dbReference>
<evidence type="ECO:0000313" key="2">
    <source>
        <dbReference type="EMBL" id="KAJ4847280.1"/>
    </source>
</evidence>
<evidence type="ECO:0000256" key="1">
    <source>
        <dbReference type="SAM" id="MobiDB-lite"/>
    </source>
</evidence>
<proteinExistence type="predicted"/>
<accession>A0A9Q0GDZ1</accession>
<sequence>MGTGKNFEALAETNKRQGLEVEEDEDEYDKCTSDCESDCKLVFKTLEQRRGFHRYCKEMEDTQGFGISLSTPRLPLLGMVCPFYEPNNDEDIKRYSDAFGYRYPRSNERAGVVFRDKWKFCVPPCLAQSHL</sequence>
<dbReference type="AlphaFoldDB" id="A0A9Q0GDZ1"/>
<reference evidence="2" key="2">
    <citation type="journal article" date="2023" name="Plants (Basel)">
        <title>Annotation of the Turnera subulata (Passifloraceae) Draft Genome Reveals the S-Locus Evolved after the Divergence of Turneroideae from Passifloroideae in a Stepwise Manner.</title>
        <authorList>
            <person name="Henning P.M."/>
            <person name="Roalson E.H."/>
            <person name="Mir W."/>
            <person name="McCubbin A.G."/>
            <person name="Shore J.S."/>
        </authorList>
    </citation>
    <scope>NUCLEOTIDE SEQUENCE</scope>
    <source>
        <strain evidence="2">F60SS</strain>
    </source>
</reference>
<reference evidence="2" key="1">
    <citation type="submission" date="2022-02" db="EMBL/GenBank/DDBJ databases">
        <authorList>
            <person name="Henning P.M."/>
            <person name="McCubbin A.G."/>
            <person name="Shore J.S."/>
        </authorList>
    </citation>
    <scope>NUCLEOTIDE SEQUENCE</scope>
    <source>
        <strain evidence="2">F60SS</strain>
        <tissue evidence="2">Leaves</tissue>
    </source>
</reference>
<gene>
    <name evidence="2" type="ORF">Tsubulata_050416</name>
</gene>
<dbReference type="EMBL" id="JAKUCV010001214">
    <property type="protein sequence ID" value="KAJ4847280.1"/>
    <property type="molecule type" value="Genomic_DNA"/>
</dbReference>
<protein>
    <submittedName>
        <fullName evidence="2">Uncharacterized protein</fullName>
    </submittedName>
</protein>
<feature type="region of interest" description="Disordered" evidence="1">
    <location>
        <begin position="1"/>
        <end position="21"/>
    </location>
</feature>
<comment type="caution">
    <text evidence="2">The sequence shown here is derived from an EMBL/GenBank/DDBJ whole genome shotgun (WGS) entry which is preliminary data.</text>
</comment>